<dbReference type="SUPFAM" id="SSF55729">
    <property type="entry name" value="Acyl-CoA N-acyltransferases (Nat)"/>
    <property type="match status" value="1"/>
</dbReference>
<keyword evidence="2" id="KW-0012">Acyltransferase</keyword>
<dbReference type="PROSITE" id="PS51186">
    <property type="entry name" value="GNAT"/>
    <property type="match status" value="1"/>
</dbReference>
<dbReference type="RefSeq" id="WP_396948589.1">
    <property type="nucleotide sequence ID" value="NZ_JBIRXV010000009.1"/>
</dbReference>
<reference evidence="2 3" key="1">
    <citation type="submission" date="2024-10" db="EMBL/GenBank/DDBJ databases">
        <title>The Natural Products Discovery Center: Release of the First 8490 Sequenced Strains for Exploring Actinobacteria Biosynthetic Diversity.</title>
        <authorList>
            <person name="Kalkreuter E."/>
            <person name="Kautsar S.A."/>
            <person name="Yang D."/>
            <person name="Bader C.D."/>
            <person name="Teijaro C.N."/>
            <person name="Fluegel L."/>
            <person name="Davis C.M."/>
            <person name="Simpson J.R."/>
            <person name="Lauterbach L."/>
            <person name="Steele A.D."/>
            <person name="Gui C."/>
            <person name="Meng S."/>
            <person name="Li G."/>
            <person name="Viehrig K."/>
            <person name="Ye F."/>
            <person name="Su P."/>
            <person name="Kiefer A.F."/>
            <person name="Nichols A."/>
            <person name="Cepeda A.J."/>
            <person name="Yan W."/>
            <person name="Fan B."/>
            <person name="Jiang Y."/>
            <person name="Adhikari A."/>
            <person name="Zheng C.-J."/>
            <person name="Schuster L."/>
            <person name="Cowan T.M."/>
            <person name="Smanski M.J."/>
            <person name="Chevrette M.G."/>
            <person name="De Carvalho L.P.S."/>
            <person name="Shen B."/>
        </authorList>
    </citation>
    <scope>NUCLEOTIDE SEQUENCE [LARGE SCALE GENOMIC DNA]</scope>
    <source>
        <strain evidence="2 3">NPDC019626</strain>
    </source>
</reference>
<accession>A0ABW7WRQ3</accession>
<evidence type="ECO:0000313" key="3">
    <source>
        <dbReference type="Proteomes" id="UP001611450"/>
    </source>
</evidence>
<dbReference type="Proteomes" id="UP001611450">
    <property type="component" value="Unassembled WGS sequence"/>
</dbReference>
<comment type="caution">
    <text evidence="2">The sequence shown here is derived from an EMBL/GenBank/DDBJ whole genome shotgun (WGS) entry which is preliminary data.</text>
</comment>
<dbReference type="Pfam" id="PF00583">
    <property type="entry name" value="Acetyltransf_1"/>
    <property type="match status" value="1"/>
</dbReference>
<dbReference type="GO" id="GO:0016746">
    <property type="term" value="F:acyltransferase activity"/>
    <property type="evidence" value="ECO:0007669"/>
    <property type="project" value="UniProtKB-KW"/>
</dbReference>
<keyword evidence="2" id="KW-0808">Transferase</keyword>
<gene>
    <name evidence="2" type="ORF">ACH47G_30135</name>
</gene>
<sequence>MPAHVVLEPLDEALLTDLLRTAVADAHPGEVMPVEAPDASWNADREADFRAFHRGRALADPPVESTYGIRVDGEVVGAARLCRVPASDDAAEAGVWLGRSRRGTGIGTAVFAALIERATAEGYARLFVSTTPDNIPVLRLLTGRGIDYALHGNEATAWIRCG</sequence>
<name>A0ABW7WRQ3_9NOCA</name>
<dbReference type="EMBL" id="JBIRXV010000009">
    <property type="protein sequence ID" value="MFI2324766.1"/>
    <property type="molecule type" value="Genomic_DNA"/>
</dbReference>
<organism evidence="2 3">
    <name type="scientific">Nocardia beijingensis</name>
    <dbReference type="NCBI Taxonomy" id="95162"/>
    <lineage>
        <taxon>Bacteria</taxon>
        <taxon>Bacillati</taxon>
        <taxon>Actinomycetota</taxon>
        <taxon>Actinomycetes</taxon>
        <taxon>Mycobacteriales</taxon>
        <taxon>Nocardiaceae</taxon>
        <taxon>Nocardia</taxon>
    </lineage>
</organism>
<protein>
    <submittedName>
        <fullName evidence="2">GNAT family N-acetyltransferase</fullName>
        <ecNumber evidence="2">2.3.-.-</ecNumber>
    </submittedName>
</protein>
<dbReference type="EC" id="2.3.-.-" evidence="2"/>
<dbReference type="CDD" id="cd04301">
    <property type="entry name" value="NAT_SF"/>
    <property type="match status" value="1"/>
</dbReference>
<dbReference type="Gene3D" id="3.40.630.30">
    <property type="match status" value="1"/>
</dbReference>
<evidence type="ECO:0000259" key="1">
    <source>
        <dbReference type="PROSITE" id="PS51186"/>
    </source>
</evidence>
<evidence type="ECO:0000313" key="2">
    <source>
        <dbReference type="EMBL" id="MFI2324766.1"/>
    </source>
</evidence>
<dbReference type="InterPro" id="IPR000182">
    <property type="entry name" value="GNAT_dom"/>
</dbReference>
<feature type="domain" description="N-acetyltransferase" evidence="1">
    <location>
        <begin position="5"/>
        <end position="162"/>
    </location>
</feature>
<proteinExistence type="predicted"/>
<dbReference type="InterPro" id="IPR016181">
    <property type="entry name" value="Acyl_CoA_acyltransferase"/>
</dbReference>
<keyword evidence="3" id="KW-1185">Reference proteome</keyword>